<dbReference type="EMBL" id="UZAI01000858">
    <property type="protein sequence ID" value="VDO57080.1"/>
    <property type="molecule type" value="Genomic_DNA"/>
</dbReference>
<dbReference type="AlphaFoldDB" id="A0A183LH27"/>
<sequence length="84" mass="9396">MSFLSTSVIDFRCFLRFSTCFWSSISSILFGSCSPTIDCILVLTQLSTFFDFSRFFFFSSFHCLSLFSASFCEASVVGIVPSTS</sequence>
<organism evidence="1 2">
    <name type="scientific">Schistosoma margrebowiei</name>
    <dbReference type="NCBI Taxonomy" id="48269"/>
    <lineage>
        <taxon>Eukaryota</taxon>
        <taxon>Metazoa</taxon>
        <taxon>Spiralia</taxon>
        <taxon>Lophotrochozoa</taxon>
        <taxon>Platyhelminthes</taxon>
        <taxon>Trematoda</taxon>
        <taxon>Digenea</taxon>
        <taxon>Strigeidida</taxon>
        <taxon>Schistosomatoidea</taxon>
        <taxon>Schistosomatidae</taxon>
        <taxon>Schistosoma</taxon>
    </lineage>
</organism>
<name>A0A183LH27_9TREM</name>
<keyword evidence="2" id="KW-1185">Reference proteome</keyword>
<gene>
    <name evidence="1" type="ORF">SMRZ_LOCUS3102</name>
</gene>
<proteinExistence type="predicted"/>
<dbReference type="Proteomes" id="UP000277204">
    <property type="component" value="Unassembled WGS sequence"/>
</dbReference>
<accession>A0A183LH27</accession>
<reference evidence="1 2" key="1">
    <citation type="submission" date="2018-11" db="EMBL/GenBank/DDBJ databases">
        <authorList>
            <consortium name="Pathogen Informatics"/>
        </authorList>
    </citation>
    <scope>NUCLEOTIDE SEQUENCE [LARGE SCALE GENOMIC DNA]</scope>
    <source>
        <strain evidence="1 2">Zambia</strain>
    </source>
</reference>
<protein>
    <submittedName>
        <fullName evidence="1">Uncharacterized protein</fullName>
    </submittedName>
</protein>
<evidence type="ECO:0000313" key="2">
    <source>
        <dbReference type="Proteomes" id="UP000277204"/>
    </source>
</evidence>
<evidence type="ECO:0000313" key="1">
    <source>
        <dbReference type="EMBL" id="VDO57080.1"/>
    </source>
</evidence>